<name>A0A821M671_9BILA</name>
<sequence>LREKSQSNNDIHQTTDANLSSSINFPDDNDNIYTTAKLPSYYQGPDLPIRIQHYIDDDNIAKFNPHTALRGELLSLVFDDV</sequence>
<keyword evidence="3" id="KW-1185">Reference proteome</keyword>
<accession>A0A821M671</accession>
<dbReference type="Proteomes" id="UP000663866">
    <property type="component" value="Unassembled WGS sequence"/>
</dbReference>
<feature type="non-terminal residue" evidence="2">
    <location>
        <position position="1"/>
    </location>
</feature>
<dbReference type="EMBL" id="CAJOBG010116569">
    <property type="protein sequence ID" value="CAF4761408.1"/>
    <property type="molecule type" value="Genomic_DNA"/>
</dbReference>
<evidence type="ECO:0000313" key="2">
    <source>
        <dbReference type="EMBL" id="CAF4761408.1"/>
    </source>
</evidence>
<gene>
    <name evidence="2" type="ORF">OVN521_LOCUS50500</name>
</gene>
<dbReference type="AlphaFoldDB" id="A0A821M671"/>
<evidence type="ECO:0000313" key="3">
    <source>
        <dbReference type="Proteomes" id="UP000663866"/>
    </source>
</evidence>
<proteinExistence type="predicted"/>
<feature type="region of interest" description="Disordered" evidence="1">
    <location>
        <begin position="1"/>
        <end position="24"/>
    </location>
</feature>
<organism evidence="2 3">
    <name type="scientific">Rotaria magnacalcarata</name>
    <dbReference type="NCBI Taxonomy" id="392030"/>
    <lineage>
        <taxon>Eukaryota</taxon>
        <taxon>Metazoa</taxon>
        <taxon>Spiralia</taxon>
        <taxon>Gnathifera</taxon>
        <taxon>Rotifera</taxon>
        <taxon>Eurotatoria</taxon>
        <taxon>Bdelloidea</taxon>
        <taxon>Philodinida</taxon>
        <taxon>Philodinidae</taxon>
        <taxon>Rotaria</taxon>
    </lineage>
</organism>
<comment type="caution">
    <text evidence="2">The sequence shown here is derived from an EMBL/GenBank/DDBJ whole genome shotgun (WGS) entry which is preliminary data.</text>
</comment>
<feature type="non-terminal residue" evidence="2">
    <location>
        <position position="81"/>
    </location>
</feature>
<evidence type="ECO:0000256" key="1">
    <source>
        <dbReference type="SAM" id="MobiDB-lite"/>
    </source>
</evidence>
<protein>
    <submittedName>
        <fullName evidence="2">Uncharacterized protein</fullName>
    </submittedName>
</protein>
<reference evidence="2" key="1">
    <citation type="submission" date="2021-02" db="EMBL/GenBank/DDBJ databases">
        <authorList>
            <person name="Nowell W R."/>
        </authorList>
    </citation>
    <scope>NUCLEOTIDE SEQUENCE</scope>
</reference>